<gene>
    <name evidence="1" type="ORF">D805_0836</name>
</gene>
<dbReference type="AlphaFoldDB" id="M4REX3"/>
<accession>M4REX3</accession>
<name>M4REX3_9BIFI</name>
<dbReference type="HOGENOM" id="CLU_3247927_0_0_11"/>
<dbReference type="Proteomes" id="UP000011835">
    <property type="component" value="Chromosome"/>
</dbReference>
<dbReference type="KEGG" id="btp:D805_0836"/>
<protein>
    <submittedName>
        <fullName evidence="1">Uncharacterized protein</fullName>
    </submittedName>
</protein>
<organism evidence="1 2">
    <name type="scientific">Bifidobacterium thermophilum RBL67</name>
    <dbReference type="NCBI Taxonomy" id="1254439"/>
    <lineage>
        <taxon>Bacteria</taxon>
        <taxon>Bacillati</taxon>
        <taxon>Actinomycetota</taxon>
        <taxon>Actinomycetes</taxon>
        <taxon>Bifidobacteriales</taxon>
        <taxon>Bifidobacteriaceae</taxon>
        <taxon>Bifidobacterium</taxon>
    </lineage>
</organism>
<evidence type="ECO:0000313" key="2">
    <source>
        <dbReference type="Proteomes" id="UP000011835"/>
    </source>
</evidence>
<evidence type="ECO:0000313" key="1">
    <source>
        <dbReference type="EMBL" id="AGH41103.1"/>
    </source>
</evidence>
<reference evidence="1 2" key="1">
    <citation type="journal article" date="2013" name="Genome Announc.">
        <title>Complete Genome Sequence of the Probiotic Bifidobacterium thermophilum Strain RBL67.</title>
        <authorList>
            <person name="Jans C."/>
            <person name="Lacroix C."/>
            <person name="Follador R."/>
            <person name="Stevens M.J."/>
        </authorList>
    </citation>
    <scope>NUCLEOTIDE SEQUENCE [LARGE SCALE GENOMIC DNA]</scope>
    <source>
        <strain evidence="1 2">RBL67</strain>
    </source>
</reference>
<sequence>MELVDRLVAGRQAEDAAGPVRGLPCAGDGVHGGGRCRCRRAR</sequence>
<proteinExistence type="predicted"/>
<dbReference type="EMBL" id="CP004346">
    <property type="protein sequence ID" value="AGH41103.1"/>
    <property type="molecule type" value="Genomic_DNA"/>
</dbReference>
<dbReference type="PATRIC" id="fig|1254439.12.peg.830"/>
<keyword evidence="2" id="KW-1185">Reference proteome</keyword>